<gene>
    <name evidence="1" type="ORF">ANI01nite_05700</name>
</gene>
<organism evidence="1 2">
    <name type="scientific">Glutamicibacter nicotianae</name>
    <name type="common">Arthrobacter nicotianae</name>
    <dbReference type="NCBI Taxonomy" id="37929"/>
    <lineage>
        <taxon>Bacteria</taxon>
        <taxon>Bacillati</taxon>
        <taxon>Actinomycetota</taxon>
        <taxon>Actinomycetes</taxon>
        <taxon>Micrococcales</taxon>
        <taxon>Micrococcaceae</taxon>
        <taxon>Glutamicibacter</taxon>
    </lineage>
</organism>
<dbReference type="EMBL" id="BJNE01000002">
    <property type="protein sequence ID" value="GEC11367.1"/>
    <property type="molecule type" value="Genomic_DNA"/>
</dbReference>
<protein>
    <recommendedName>
        <fullName evidence="3">Ig-like domain-containing protein</fullName>
    </recommendedName>
</protein>
<accession>A0ABQ0RHU4</accession>
<proteinExistence type="predicted"/>
<evidence type="ECO:0008006" key="3">
    <source>
        <dbReference type="Google" id="ProtNLM"/>
    </source>
</evidence>
<evidence type="ECO:0000313" key="2">
    <source>
        <dbReference type="Proteomes" id="UP000316242"/>
    </source>
</evidence>
<keyword evidence="2" id="KW-1185">Reference proteome</keyword>
<name>A0ABQ0RHU4_GLUNI</name>
<sequence length="508" mass="55493">MTALNRLAYNGPIDVDLREFLNAPALAQLEITFDTKPVRVLAGTEFKLQTFRGFDGEPFSLEIGDYFTNDGWTDPPVKQVGFNTFVAPRATHIRFLDGYYEGQHKADGRSLQYNIHVGEQYVVSAYEELSWLGTGKLQASYTPFGEASILNPSATTVPVGTWVTAAGSKTSTGFAMKTNCTWSRGSTVVQKSKSGDSGGCAYKLSKADSGKKLTVKATHHEYWGETEYWQSTTETFSRIFTVQDPILLKLGRIDSAQVGKKLTAKFSNAPSGVKLKYQWLRAGERINGATKSTYTPTTADLGKRLAYSVTGSKSGMYPVVHTSYDTSRVTKGKYTVTKAPRISGKTVYGQTLKVNPGTRSTKPGKFRYQWLRDGKTIKNATKTTYKLGLSDTGRNISVRVTASGPGFATQTSTTAKTKKVAKAKFTVKKGASVSGKMKVGSKLTAKPGSWSPKPEKYKYQWYRSGAPISKATKSTYKVTSRDLGKVVYVKVTGSKKGYASKTSTSSVK</sequence>
<comment type="caution">
    <text evidence="1">The sequence shown here is derived from an EMBL/GenBank/DDBJ whole genome shotgun (WGS) entry which is preliminary data.</text>
</comment>
<dbReference type="Gene3D" id="2.60.40.2700">
    <property type="match status" value="3"/>
</dbReference>
<dbReference type="Proteomes" id="UP000316242">
    <property type="component" value="Unassembled WGS sequence"/>
</dbReference>
<reference evidence="1 2" key="1">
    <citation type="submission" date="2019-06" db="EMBL/GenBank/DDBJ databases">
        <title>Whole genome shotgun sequence of Glutamicibacter nicotianae NBRC 14234.</title>
        <authorList>
            <person name="Hosoyama A."/>
            <person name="Uohara A."/>
            <person name="Ohji S."/>
            <person name="Ichikawa N."/>
        </authorList>
    </citation>
    <scope>NUCLEOTIDE SEQUENCE [LARGE SCALE GENOMIC DNA]</scope>
    <source>
        <strain evidence="1 2">NBRC 14234</strain>
    </source>
</reference>
<evidence type="ECO:0000313" key="1">
    <source>
        <dbReference type="EMBL" id="GEC11367.1"/>
    </source>
</evidence>